<name>A0ACC0V2U6_9HYPO</name>
<proteinExistence type="predicted"/>
<reference evidence="1" key="1">
    <citation type="submission" date="2022-10" db="EMBL/GenBank/DDBJ databases">
        <title>Complete Genome of Trichothecium roseum strain YXFP-22015, a Plant Pathogen Isolated from Citrus.</title>
        <authorList>
            <person name="Wang Y."/>
            <person name="Zhu L."/>
        </authorList>
    </citation>
    <scope>NUCLEOTIDE SEQUENCE</scope>
    <source>
        <strain evidence="1">YXFP-22015</strain>
    </source>
</reference>
<evidence type="ECO:0000313" key="1">
    <source>
        <dbReference type="EMBL" id="KAI9900745.1"/>
    </source>
</evidence>
<accession>A0ACC0V2U6</accession>
<evidence type="ECO:0000313" key="2">
    <source>
        <dbReference type="Proteomes" id="UP001163324"/>
    </source>
</evidence>
<dbReference type="Proteomes" id="UP001163324">
    <property type="component" value="Chromosome 4"/>
</dbReference>
<sequence length="597" mass="66378">MHTSTAALALGALANVATAFPRPAAIFARQSTTQASIPQNDPSPEERAAAVKTRAEGFVYGPSLIGEAAPFPNGTLGNALHEADMDLWSLDREEIDTRSGKDIEAIQAAITAAGGLNSMEDYVTVLYDNQWKESNARGTAPGIMTNYTQDLLFSMERLSQNPYPVKLVAPGTELPFQVEQATEIAGASLEDLQASSSLFYVDHRYQDAYPKATLEPARYGALCSAYFYIHPESKDFLPLAIKTNVGSDLIYTPLDEENDWLLAKMMFNVNDFFHAQMLHLVISHDVSEAVHQAALHTLSENHPIMILLDRMMLQGYSARIVGEWLCFNPDGHWDQLMYVNNVGCRDYVTEVWSTEGRYQAGYLHTDLKSRGLINENGEYPFKNFPFFDDANEIHSIYKNFFTSFVDSYYASDADVAADQEVANWFEEGPKNAKVHDFPDVSTLNKQTLIDVLTHFGFIVSVSHHALNGGDPIGSKATLPFHLPALHAPVPEAKGVTDLMPFLPDAKQAVHYIGFIASFNRPFYETSGRTLQNAFSEDNMLARLNEETKQASQTFLDGMQSLSQEVRSRGFDENGLSMGMPFIYRTLDPGYIPFFCAV</sequence>
<organism evidence="1 2">
    <name type="scientific">Trichothecium roseum</name>
    <dbReference type="NCBI Taxonomy" id="47278"/>
    <lineage>
        <taxon>Eukaryota</taxon>
        <taxon>Fungi</taxon>
        <taxon>Dikarya</taxon>
        <taxon>Ascomycota</taxon>
        <taxon>Pezizomycotina</taxon>
        <taxon>Sordariomycetes</taxon>
        <taxon>Hypocreomycetidae</taxon>
        <taxon>Hypocreales</taxon>
        <taxon>Hypocreales incertae sedis</taxon>
        <taxon>Trichothecium</taxon>
    </lineage>
</organism>
<comment type="caution">
    <text evidence="1">The sequence shown here is derived from an EMBL/GenBank/DDBJ whole genome shotgun (WGS) entry which is preliminary data.</text>
</comment>
<gene>
    <name evidence="1" type="ORF">N3K66_005007</name>
</gene>
<keyword evidence="2" id="KW-1185">Reference proteome</keyword>
<protein>
    <submittedName>
        <fullName evidence="1">Uncharacterized protein</fullName>
    </submittedName>
</protein>
<dbReference type="EMBL" id="CM047943">
    <property type="protein sequence ID" value="KAI9900745.1"/>
    <property type="molecule type" value="Genomic_DNA"/>
</dbReference>